<accession>A0ABS2SXL0</accession>
<dbReference type="CDD" id="cd02932">
    <property type="entry name" value="OYE_YqiM_FMN"/>
    <property type="match status" value="1"/>
</dbReference>
<keyword evidence="5" id="KW-0560">Oxidoreductase</keyword>
<evidence type="ECO:0000256" key="1">
    <source>
        <dbReference type="ARBA" id="ARBA00001917"/>
    </source>
</evidence>
<dbReference type="PANTHER" id="PTHR43303:SF4">
    <property type="entry name" value="NADPH DEHYDROGENASE C23G7.10C-RELATED"/>
    <property type="match status" value="1"/>
</dbReference>
<keyword evidence="8" id="KW-1185">Reference proteome</keyword>
<evidence type="ECO:0000313" key="8">
    <source>
        <dbReference type="Proteomes" id="UP001179280"/>
    </source>
</evidence>
<reference evidence="7" key="1">
    <citation type="submission" date="2021-01" db="EMBL/GenBank/DDBJ databases">
        <title>Genomic Encyclopedia of Type Strains, Phase IV (KMG-IV): sequencing the most valuable type-strain genomes for metagenomic binning, comparative biology and taxonomic classification.</title>
        <authorList>
            <person name="Goeker M."/>
        </authorList>
    </citation>
    <scope>NUCLEOTIDE SEQUENCE</scope>
    <source>
        <strain evidence="7">DSM 21943</strain>
    </source>
</reference>
<dbReference type="InterPro" id="IPR001155">
    <property type="entry name" value="OxRdtase_FMN_N"/>
</dbReference>
<feature type="domain" description="NADH:flavin oxidoreductase/NADH oxidase N-terminal" evidence="6">
    <location>
        <begin position="4"/>
        <end position="328"/>
    </location>
</feature>
<gene>
    <name evidence="7" type="ORF">JOC54_003554</name>
</gene>
<organism evidence="7 8">
    <name type="scientific">Shouchella xiaoxiensis</name>
    <dbReference type="NCBI Taxonomy" id="766895"/>
    <lineage>
        <taxon>Bacteria</taxon>
        <taxon>Bacillati</taxon>
        <taxon>Bacillota</taxon>
        <taxon>Bacilli</taxon>
        <taxon>Bacillales</taxon>
        <taxon>Bacillaceae</taxon>
        <taxon>Shouchella</taxon>
    </lineage>
</organism>
<protein>
    <submittedName>
        <fullName evidence="7">2,4-dienoyl-CoA reductase-like NADH-dependent reductase (Old Yellow Enzyme family)</fullName>
    </submittedName>
</protein>
<dbReference type="Pfam" id="PF00724">
    <property type="entry name" value="Oxidored_FMN"/>
    <property type="match status" value="1"/>
</dbReference>
<keyword evidence="3" id="KW-0288">FMN</keyword>
<keyword evidence="4" id="KW-0521">NADP</keyword>
<evidence type="ECO:0000313" key="7">
    <source>
        <dbReference type="EMBL" id="MBM7840273.1"/>
    </source>
</evidence>
<comment type="cofactor">
    <cofactor evidence="1">
        <name>FMN</name>
        <dbReference type="ChEBI" id="CHEBI:58210"/>
    </cofactor>
</comment>
<comment type="caution">
    <text evidence="7">The sequence shown here is derived from an EMBL/GenBank/DDBJ whole genome shotgun (WGS) entry which is preliminary data.</text>
</comment>
<evidence type="ECO:0000259" key="6">
    <source>
        <dbReference type="Pfam" id="PF00724"/>
    </source>
</evidence>
<sequence>MANLMEPIQLNQLRLKNRVVMSPMCQYSAAGKDGIVTDWHLHHYTSRAIGGVGLILMEMTNVDPDGRISDFCLGLWSDEQRDALIPIVEQAHQHGAKIGIQIAHAGRKAEDAANPVSSSAVAFSSAYKEPKELSETEITTLVDQYKQAAKRAVEAGFDTIELHGAHGYLIHQFLSPFSNKRTDRYGEDRTLFAKEIIHAVKTVIPKEMPLIMRISATEYVEEGYTVEEAIAFSRELVQAGVDVLDVSSGGEGKPDPGRFPGTFGGYQVPLARKLKEALNIPVIAVGMLDNPVLANSVLQNGDADLIAIGRGLLSNPYWTLSAAETLKLEKDVPKQYQQAQF</sequence>
<evidence type="ECO:0000256" key="4">
    <source>
        <dbReference type="ARBA" id="ARBA00022857"/>
    </source>
</evidence>
<dbReference type="RefSeq" id="WP_204467809.1">
    <property type="nucleotide sequence ID" value="NZ_JAFBCV010000013.1"/>
</dbReference>
<dbReference type="Proteomes" id="UP001179280">
    <property type="component" value="Unassembled WGS sequence"/>
</dbReference>
<name>A0ABS2SXL0_9BACI</name>
<evidence type="ECO:0000256" key="3">
    <source>
        <dbReference type="ARBA" id="ARBA00022643"/>
    </source>
</evidence>
<dbReference type="InterPro" id="IPR013785">
    <property type="entry name" value="Aldolase_TIM"/>
</dbReference>
<evidence type="ECO:0000256" key="2">
    <source>
        <dbReference type="ARBA" id="ARBA00022630"/>
    </source>
</evidence>
<dbReference type="SUPFAM" id="SSF51395">
    <property type="entry name" value="FMN-linked oxidoreductases"/>
    <property type="match status" value="1"/>
</dbReference>
<dbReference type="EMBL" id="JAFBCV010000013">
    <property type="protein sequence ID" value="MBM7840273.1"/>
    <property type="molecule type" value="Genomic_DNA"/>
</dbReference>
<dbReference type="Gene3D" id="3.20.20.70">
    <property type="entry name" value="Aldolase class I"/>
    <property type="match status" value="1"/>
</dbReference>
<keyword evidence="2" id="KW-0285">Flavoprotein</keyword>
<evidence type="ECO:0000256" key="5">
    <source>
        <dbReference type="ARBA" id="ARBA00023002"/>
    </source>
</evidence>
<dbReference type="PANTHER" id="PTHR43303">
    <property type="entry name" value="NADPH DEHYDROGENASE C23G7.10C-RELATED"/>
    <property type="match status" value="1"/>
</dbReference>
<proteinExistence type="predicted"/>
<dbReference type="InterPro" id="IPR044152">
    <property type="entry name" value="YqjM-like"/>
</dbReference>